<feature type="region of interest" description="Disordered" evidence="1">
    <location>
        <begin position="1"/>
        <end position="127"/>
    </location>
</feature>
<organism evidence="2 3">
    <name type="scientific">Drosophila navojoa</name>
    <name type="common">Fruit fly</name>
    <dbReference type="NCBI Taxonomy" id="7232"/>
    <lineage>
        <taxon>Eukaryota</taxon>
        <taxon>Metazoa</taxon>
        <taxon>Ecdysozoa</taxon>
        <taxon>Arthropoda</taxon>
        <taxon>Hexapoda</taxon>
        <taxon>Insecta</taxon>
        <taxon>Pterygota</taxon>
        <taxon>Neoptera</taxon>
        <taxon>Endopterygota</taxon>
        <taxon>Diptera</taxon>
        <taxon>Brachycera</taxon>
        <taxon>Muscomorpha</taxon>
        <taxon>Ephydroidea</taxon>
        <taxon>Drosophilidae</taxon>
        <taxon>Drosophila</taxon>
    </lineage>
</organism>
<reference evidence="2 3" key="1">
    <citation type="journal article" date="2019" name="J. Hered.">
        <title>An Improved Genome Assembly for Drosophila navojoa, the Basal Species in the mojavensis Cluster.</title>
        <authorList>
            <person name="Vanderlinde T."/>
            <person name="Dupim E.G."/>
            <person name="Nazario-Yepiz N.O."/>
            <person name="Carvalho A.B."/>
        </authorList>
    </citation>
    <scope>NUCLEOTIDE SEQUENCE [LARGE SCALE GENOMIC DNA]</scope>
    <source>
        <strain evidence="2">Navoj_Jal97</strain>
        <tissue evidence="2">Whole organism</tissue>
    </source>
</reference>
<feature type="compositionally biased region" description="Low complexity" evidence="1">
    <location>
        <begin position="104"/>
        <end position="114"/>
    </location>
</feature>
<name>A0A484AXA2_DRONA</name>
<protein>
    <submittedName>
        <fullName evidence="2">Uncharacterized protein</fullName>
    </submittedName>
</protein>
<dbReference type="AlphaFoldDB" id="A0A484AXA2"/>
<evidence type="ECO:0000313" key="2">
    <source>
        <dbReference type="EMBL" id="TDG40480.1"/>
    </source>
</evidence>
<gene>
    <name evidence="2" type="ORF">AWZ03_013097</name>
</gene>
<feature type="compositionally biased region" description="Polar residues" evidence="1">
    <location>
        <begin position="55"/>
        <end position="70"/>
    </location>
</feature>
<evidence type="ECO:0000256" key="1">
    <source>
        <dbReference type="SAM" id="MobiDB-lite"/>
    </source>
</evidence>
<evidence type="ECO:0000313" key="3">
    <source>
        <dbReference type="Proteomes" id="UP000295192"/>
    </source>
</evidence>
<proteinExistence type="predicted"/>
<feature type="compositionally biased region" description="Basic and acidic residues" evidence="1">
    <location>
        <begin position="115"/>
        <end position="127"/>
    </location>
</feature>
<accession>A0A484AXA2</accession>
<dbReference type="Proteomes" id="UP000295192">
    <property type="component" value="Unassembled WGS sequence"/>
</dbReference>
<feature type="compositionally biased region" description="Low complexity" evidence="1">
    <location>
        <begin position="31"/>
        <end position="49"/>
    </location>
</feature>
<keyword evidence="3" id="KW-1185">Reference proteome</keyword>
<feature type="compositionally biased region" description="Basic and acidic residues" evidence="1">
    <location>
        <begin position="1"/>
        <end position="23"/>
    </location>
</feature>
<sequence>MGKMHNDEAMREEGEGDKDEGNRRTFWHLSAATRAARRTTTATTTMTTTNDEKVSASSTKDNNKYGQAHQQPGRAGPGRAGHWNGLAMGGGRAGDVGSASKPGQQQQAPTPTATEKLKQKLKLELEL</sequence>
<dbReference type="EMBL" id="LSRL02000555">
    <property type="protein sequence ID" value="TDG40480.1"/>
    <property type="molecule type" value="Genomic_DNA"/>
</dbReference>
<comment type="caution">
    <text evidence="2">The sequence shown here is derived from an EMBL/GenBank/DDBJ whole genome shotgun (WGS) entry which is preliminary data.</text>
</comment>